<gene>
    <name evidence="2" type="ORF">INT47_003722</name>
</gene>
<keyword evidence="1" id="KW-1133">Transmembrane helix</keyword>
<comment type="caution">
    <text evidence="2">The sequence shown here is derived from an EMBL/GenBank/DDBJ whole genome shotgun (WGS) entry which is preliminary data.</text>
</comment>
<keyword evidence="3" id="KW-1185">Reference proteome</keyword>
<evidence type="ECO:0000256" key="1">
    <source>
        <dbReference type="SAM" id="Phobius"/>
    </source>
</evidence>
<evidence type="ECO:0000313" key="2">
    <source>
        <dbReference type="EMBL" id="KAG2193340.1"/>
    </source>
</evidence>
<protein>
    <submittedName>
        <fullName evidence="2">Uncharacterized protein</fullName>
    </submittedName>
</protein>
<reference evidence="2" key="1">
    <citation type="submission" date="2020-12" db="EMBL/GenBank/DDBJ databases">
        <title>Metabolic potential, ecology and presence of endohyphal bacteria is reflected in genomic diversity of Mucoromycotina.</title>
        <authorList>
            <person name="Muszewska A."/>
            <person name="Okrasinska A."/>
            <person name="Steczkiewicz K."/>
            <person name="Drgas O."/>
            <person name="Orlowska M."/>
            <person name="Perlinska-Lenart U."/>
            <person name="Aleksandrzak-Piekarczyk T."/>
            <person name="Szatraj K."/>
            <person name="Zielenkiewicz U."/>
            <person name="Pilsyk S."/>
            <person name="Malc E."/>
            <person name="Mieczkowski P."/>
            <person name="Kruszewska J.S."/>
            <person name="Biernat P."/>
            <person name="Pawlowska J."/>
        </authorList>
    </citation>
    <scope>NUCLEOTIDE SEQUENCE</scope>
    <source>
        <strain evidence="2">WA0000017839</strain>
    </source>
</reference>
<dbReference type="EMBL" id="JAEPRD010000238">
    <property type="protein sequence ID" value="KAG2193340.1"/>
    <property type="molecule type" value="Genomic_DNA"/>
</dbReference>
<evidence type="ECO:0000313" key="3">
    <source>
        <dbReference type="Proteomes" id="UP000603453"/>
    </source>
</evidence>
<dbReference type="OrthoDB" id="2290907at2759"/>
<organism evidence="2 3">
    <name type="scientific">Mucor saturninus</name>
    <dbReference type="NCBI Taxonomy" id="64648"/>
    <lineage>
        <taxon>Eukaryota</taxon>
        <taxon>Fungi</taxon>
        <taxon>Fungi incertae sedis</taxon>
        <taxon>Mucoromycota</taxon>
        <taxon>Mucoromycotina</taxon>
        <taxon>Mucoromycetes</taxon>
        <taxon>Mucorales</taxon>
        <taxon>Mucorineae</taxon>
        <taxon>Mucoraceae</taxon>
        <taxon>Mucor</taxon>
    </lineage>
</organism>
<name>A0A8H7URY2_9FUNG</name>
<accession>A0A8H7URY2</accession>
<keyword evidence="1" id="KW-0472">Membrane</keyword>
<feature type="non-terminal residue" evidence="2">
    <location>
        <position position="1"/>
    </location>
</feature>
<dbReference type="Proteomes" id="UP000603453">
    <property type="component" value="Unassembled WGS sequence"/>
</dbReference>
<sequence length="419" mass="47648">MDDSRCNIPSDFNGSFQGIVSENARSMYRSVDWIAWLVYVVPTLIASIFGSRNTAGRSTASALISLSRGVKLSLQWSINKDDLKEIEKSFDDWFKYLDSCLVSQTISRTILKYNMHQLHHIPYMIKRMGPLRCYSARSLERSIGAYKKRIRSTMHPGVNAGNIMETREIFKFFQLSNIFDFSALTAVANNPNNYMSHPNNDPNSPQLWSPFHVSDAGSLVVLKLVQKLALDKTSCIKGDIRTLPWLKALMDCLSRMVGSKQVNIPNFFLRQEVIISAKLFFDNQVYISSMSKEKNKSSSRGGEHVMFTAVHKNSRFSSVSNWYVCKVLFFFRFQMFEERQGSHYVYGELMRTHGVSPYSKSVPRVQPFNGTDKKFVVFDAEDIVSVVGLLKEAGDESTFQYVLRTGDAFEKDMSATAGQ</sequence>
<feature type="transmembrane region" description="Helical" evidence="1">
    <location>
        <begin position="33"/>
        <end position="51"/>
    </location>
</feature>
<dbReference type="AlphaFoldDB" id="A0A8H7URY2"/>
<keyword evidence="1" id="KW-0812">Transmembrane</keyword>
<proteinExistence type="predicted"/>